<evidence type="ECO:0000313" key="4">
    <source>
        <dbReference type="Proteomes" id="UP001646141"/>
    </source>
</evidence>
<keyword evidence="2" id="KW-0732">Signal</keyword>
<feature type="region of interest" description="Disordered" evidence="1">
    <location>
        <begin position="180"/>
        <end position="215"/>
    </location>
</feature>
<feature type="chain" id="PRO_5046620583" description="Lipoprotein" evidence="2">
    <location>
        <begin position="25"/>
        <end position="231"/>
    </location>
</feature>
<proteinExistence type="predicted"/>
<reference evidence="3 4" key="1">
    <citation type="submission" date="2018-09" db="EMBL/GenBank/DDBJ databases">
        <title>Comparative genomics of Leucobacter spp.</title>
        <authorList>
            <person name="Reis A.C."/>
            <person name="Kolvenbach B.A."/>
            <person name="Corvini P.F.X."/>
            <person name="Nunes O.C."/>
        </authorList>
    </citation>
    <scope>NUCLEOTIDE SEQUENCE [LARGE SCALE GENOMIC DNA]</scope>
    <source>
        <strain evidence="3 4">L-1</strain>
    </source>
</reference>
<feature type="compositionally biased region" description="Polar residues" evidence="1">
    <location>
        <begin position="181"/>
        <end position="209"/>
    </location>
</feature>
<evidence type="ECO:0000256" key="2">
    <source>
        <dbReference type="SAM" id="SignalP"/>
    </source>
</evidence>
<dbReference type="EMBL" id="QYAD01000002">
    <property type="protein sequence ID" value="MBL3689819.1"/>
    <property type="molecule type" value="Genomic_DNA"/>
</dbReference>
<feature type="signal peptide" evidence="2">
    <location>
        <begin position="1"/>
        <end position="24"/>
    </location>
</feature>
<gene>
    <name evidence="3" type="ORF">D3226_07565</name>
</gene>
<evidence type="ECO:0000256" key="1">
    <source>
        <dbReference type="SAM" id="MobiDB-lite"/>
    </source>
</evidence>
<evidence type="ECO:0008006" key="5">
    <source>
        <dbReference type="Google" id="ProtNLM"/>
    </source>
</evidence>
<comment type="caution">
    <text evidence="3">The sequence shown here is derived from an EMBL/GenBank/DDBJ whole genome shotgun (WGS) entry which is preliminary data.</text>
</comment>
<evidence type="ECO:0000313" key="3">
    <source>
        <dbReference type="EMBL" id="MBL3689819.1"/>
    </source>
</evidence>
<dbReference type="Proteomes" id="UP001646141">
    <property type="component" value="Unassembled WGS sequence"/>
</dbReference>
<keyword evidence="4" id="KW-1185">Reference proteome</keyword>
<accession>A0ABS1SNT8</accession>
<protein>
    <recommendedName>
        <fullName evidence="5">Lipoprotein</fullName>
    </recommendedName>
</protein>
<sequence length="231" mass="25059">MRKLAVSAVLVGATLAAVPGCVSIAVAMASGHSKASEIHGSTERLAHHVDGFGRLLVWNTASDTGGSASVEAIVESFPKAAVRIVDGRGEFDPSRYFEEDGTIYEIDSNNDELRISVFFVGESAKDSWKSLVTYVHYGCGAFVSKDAGLTYLLEEVTCPPGVYPTKLEEEQRNVLEEKILTASQKKSSDTRSGSRSRAQMRNQAMQGRAQSAGPAGDRRCRVLLLRLARRY</sequence>
<name>A0ABS1SNT8_9MICO</name>
<dbReference type="RefSeq" id="WP_202381865.1">
    <property type="nucleotide sequence ID" value="NZ_BAAAMA010000002.1"/>
</dbReference>
<organism evidence="3 4">
    <name type="scientific">Leucobacter chromiireducens subsp. chromiireducens</name>
    <dbReference type="NCBI Taxonomy" id="660067"/>
    <lineage>
        <taxon>Bacteria</taxon>
        <taxon>Bacillati</taxon>
        <taxon>Actinomycetota</taxon>
        <taxon>Actinomycetes</taxon>
        <taxon>Micrococcales</taxon>
        <taxon>Microbacteriaceae</taxon>
        <taxon>Leucobacter</taxon>
    </lineage>
</organism>